<name>A0A0C3A756_SERVB</name>
<reference evidence="3" key="2">
    <citation type="submission" date="2015-01" db="EMBL/GenBank/DDBJ databases">
        <title>Evolutionary Origins and Diversification of the Mycorrhizal Mutualists.</title>
        <authorList>
            <consortium name="DOE Joint Genome Institute"/>
            <consortium name="Mycorrhizal Genomics Consortium"/>
            <person name="Kohler A."/>
            <person name="Kuo A."/>
            <person name="Nagy L.G."/>
            <person name="Floudas D."/>
            <person name="Copeland A."/>
            <person name="Barry K.W."/>
            <person name="Cichocki N."/>
            <person name="Veneault-Fourrey C."/>
            <person name="LaButti K."/>
            <person name="Lindquist E.A."/>
            <person name="Lipzen A."/>
            <person name="Lundell T."/>
            <person name="Morin E."/>
            <person name="Murat C."/>
            <person name="Riley R."/>
            <person name="Ohm R."/>
            <person name="Sun H."/>
            <person name="Tunlid A."/>
            <person name="Henrissat B."/>
            <person name="Grigoriev I.V."/>
            <person name="Hibbett D.S."/>
            <person name="Martin F."/>
        </authorList>
    </citation>
    <scope>NUCLEOTIDE SEQUENCE [LARGE SCALE GENOMIC DNA]</scope>
    <source>
        <strain evidence="3">MAFF 305830</strain>
    </source>
</reference>
<keyword evidence="3" id="KW-1185">Reference proteome</keyword>
<evidence type="ECO:0000259" key="1">
    <source>
        <dbReference type="Pfam" id="PF00646"/>
    </source>
</evidence>
<evidence type="ECO:0000313" key="3">
    <source>
        <dbReference type="Proteomes" id="UP000054097"/>
    </source>
</evidence>
<dbReference type="OrthoDB" id="3365698at2759"/>
<accession>A0A0C3A756</accession>
<dbReference type="Pfam" id="PF00646">
    <property type="entry name" value="F-box"/>
    <property type="match status" value="1"/>
</dbReference>
<evidence type="ECO:0000313" key="2">
    <source>
        <dbReference type="EMBL" id="KIM20470.1"/>
    </source>
</evidence>
<gene>
    <name evidence="2" type="ORF">M408DRAFT_30331</name>
</gene>
<dbReference type="HOGENOM" id="CLU_018544_6_0_1"/>
<reference evidence="2 3" key="1">
    <citation type="submission" date="2014-04" db="EMBL/GenBank/DDBJ databases">
        <authorList>
            <consortium name="DOE Joint Genome Institute"/>
            <person name="Kuo A."/>
            <person name="Zuccaro A."/>
            <person name="Kohler A."/>
            <person name="Nagy L.G."/>
            <person name="Floudas D."/>
            <person name="Copeland A."/>
            <person name="Barry K.W."/>
            <person name="Cichocki N."/>
            <person name="Veneault-Fourrey C."/>
            <person name="LaButti K."/>
            <person name="Lindquist E.A."/>
            <person name="Lipzen A."/>
            <person name="Lundell T."/>
            <person name="Morin E."/>
            <person name="Murat C."/>
            <person name="Sun H."/>
            <person name="Tunlid A."/>
            <person name="Henrissat B."/>
            <person name="Grigoriev I.V."/>
            <person name="Hibbett D.S."/>
            <person name="Martin F."/>
            <person name="Nordberg H.P."/>
            <person name="Cantor M.N."/>
            <person name="Hua S.X."/>
        </authorList>
    </citation>
    <scope>NUCLEOTIDE SEQUENCE [LARGE SCALE GENOMIC DNA]</scope>
    <source>
        <strain evidence="2 3">MAFF 305830</strain>
    </source>
</reference>
<dbReference type="EMBL" id="KN824431">
    <property type="protein sequence ID" value="KIM20470.1"/>
    <property type="molecule type" value="Genomic_DNA"/>
</dbReference>
<dbReference type="STRING" id="933852.A0A0C3A756"/>
<proteinExistence type="predicted"/>
<dbReference type="AlphaFoldDB" id="A0A0C3A756"/>
<feature type="domain" description="F-box" evidence="1">
    <location>
        <begin position="64"/>
        <end position="98"/>
    </location>
</feature>
<organism evidence="2 3">
    <name type="scientific">Serendipita vermifera MAFF 305830</name>
    <dbReference type="NCBI Taxonomy" id="933852"/>
    <lineage>
        <taxon>Eukaryota</taxon>
        <taxon>Fungi</taxon>
        <taxon>Dikarya</taxon>
        <taxon>Basidiomycota</taxon>
        <taxon>Agaricomycotina</taxon>
        <taxon>Agaricomycetes</taxon>
        <taxon>Sebacinales</taxon>
        <taxon>Serendipitaceae</taxon>
        <taxon>Serendipita</taxon>
    </lineage>
</organism>
<sequence>MWKPANAAVLPTLAQVLDTKKTIEDTELRLSEAFRLLKQTECLIASLQKDLTEQRAWISPERKLHSDILTTIFDICGAEDSDSLLNIARVSRKWRAIVLGTTRVWSYLRFHNHANTSAVQACFERSNPLPLH</sequence>
<feature type="non-terminal residue" evidence="2">
    <location>
        <position position="132"/>
    </location>
</feature>
<dbReference type="InterPro" id="IPR001810">
    <property type="entry name" value="F-box_dom"/>
</dbReference>
<protein>
    <recommendedName>
        <fullName evidence="1">F-box domain-containing protein</fullName>
    </recommendedName>
</protein>
<dbReference type="Proteomes" id="UP000054097">
    <property type="component" value="Unassembled WGS sequence"/>
</dbReference>